<dbReference type="Pfam" id="PF21597">
    <property type="entry name" value="TetR_C_43"/>
    <property type="match status" value="1"/>
</dbReference>
<evidence type="ECO:0000256" key="3">
    <source>
        <dbReference type="ARBA" id="ARBA00023163"/>
    </source>
</evidence>
<dbReference type="Proteomes" id="UP001081071">
    <property type="component" value="Unassembled WGS sequence"/>
</dbReference>
<dbReference type="PANTHER" id="PTHR30055:SF234">
    <property type="entry name" value="HTH-TYPE TRANSCRIPTIONAL REGULATOR BETI"/>
    <property type="match status" value="1"/>
</dbReference>
<evidence type="ECO:0000256" key="2">
    <source>
        <dbReference type="ARBA" id="ARBA00023125"/>
    </source>
</evidence>
<dbReference type="EMBL" id="JAPWIJ010000002">
    <property type="protein sequence ID" value="MCZ4518101.1"/>
    <property type="molecule type" value="Genomic_DNA"/>
</dbReference>
<dbReference type="InterPro" id="IPR001647">
    <property type="entry name" value="HTH_TetR"/>
</dbReference>
<dbReference type="InterPro" id="IPR036271">
    <property type="entry name" value="Tet_transcr_reg_TetR-rel_C_sf"/>
</dbReference>
<comment type="caution">
    <text evidence="6">The sequence shown here is derived from an EMBL/GenBank/DDBJ whole genome shotgun (WGS) entry which is preliminary data.</text>
</comment>
<dbReference type="PRINTS" id="PR00455">
    <property type="entry name" value="HTHTETR"/>
</dbReference>
<dbReference type="SUPFAM" id="SSF46689">
    <property type="entry name" value="Homeodomain-like"/>
    <property type="match status" value="1"/>
</dbReference>
<protein>
    <submittedName>
        <fullName evidence="6">Helix-turn-helix domain containing protein</fullName>
    </submittedName>
</protein>
<evidence type="ECO:0000313" key="6">
    <source>
        <dbReference type="EMBL" id="MCZ4518101.1"/>
    </source>
</evidence>
<dbReference type="InterPro" id="IPR009057">
    <property type="entry name" value="Homeodomain-like_sf"/>
</dbReference>
<evidence type="ECO:0000256" key="1">
    <source>
        <dbReference type="ARBA" id="ARBA00023015"/>
    </source>
</evidence>
<proteinExistence type="predicted"/>
<dbReference type="RefSeq" id="WP_269602795.1">
    <property type="nucleotide sequence ID" value="NZ_JAPWIJ010000002.1"/>
</dbReference>
<reference evidence="6" key="1">
    <citation type="submission" date="2022-12" db="EMBL/GenBank/DDBJ databases">
        <authorList>
            <person name="Krivoruchko A.V."/>
            <person name="Elkin A."/>
        </authorList>
    </citation>
    <scope>NUCLEOTIDE SEQUENCE</scope>
    <source>
        <strain evidence="6">IEGM 1391</strain>
    </source>
</reference>
<dbReference type="InterPro" id="IPR050109">
    <property type="entry name" value="HTH-type_TetR-like_transc_reg"/>
</dbReference>
<accession>A0ABT4MEE0</accession>
<organism evidence="6 7">
    <name type="scientific">Rhodococcus ruber</name>
    <dbReference type="NCBI Taxonomy" id="1830"/>
    <lineage>
        <taxon>Bacteria</taxon>
        <taxon>Bacillati</taxon>
        <taxon>Actinomycetota</taxon>
        <taxon>Actinomycetes</taxon>
        <taxon>Mycobacteriales</taxon>
        <taxon>Nocardiaceae</taxon>
        <taxon>Rhodococcus</taxon>
    </lineage>
</organism>
<dbReference type="PROSITE" id="PS50977">
    <property type="entry name" value="HTH_TETR_2"/>
    <property type="match status" value="1"/>
</dbReference>
<keyword evidence="1" id="KW-0805">Transcription regulation</keyword>
<evidence type="ECO:0000256" key="4">
    <source>
        <dbReference type="PROSITE-ProRule" id="PRU00335"/>
    </source>
</evidence>
<dbReference type="SUPFAM" id="SSF48498">
    <property type="entry name" value="Tetracyclin repressor-like, C-terminal domain"/>
    <property type="match status" value="1"/>
</dbReference>
<keyword evidence="3" id="KW-0804">Transcription</keyword>
<evidence type="ECO:0000259" key="5">
    <source>
        <dbReference type="PROSITE" id="PS50977"/>
    </source>
</evidence>
<dbReference type="PROSITE" id="PS01081">
    <property type="entry name" value="HTH_TETR_1"/>
    <property type="match status" value="1"/>
</dbReference>
<feature type="domain" description="HTH tetR-type" evidence="5">
    <location>
        <begin position="13"/>
        <end position="72"/>
    </location>
</feature>
<feature type="DNA-binding region" description="H-T-H motif" evidence="4">
    <location>
        <begin position="35"/>
        <end position="54"/>
    </location>
</feature>
<dbReference type="InterPro" id="IPR049445">
    <property type="entry name" value="TetR_SbtR-like_C"/>
</dbReference>
<dbReference type="Pfam" id="PF00440">
    <property type="entry name" value="TetR_N"/>
    <property type="match status" value="1"/>
</dbReference>
<gene>
    <name evidence="6" type="ORF">O4220_06180</name>
</gene>
<name>A0ABT4MEE0_9NOCA</name>
<dbReference type="InterPro" id="IPR023772">
    <property type="entry name" value="DNA-bd_HTH_TetR-type_CS"/>
</dbReference>
<keyword evidence="7" id="KW-1185">Reference proteome</keyword>
<dbReference type="Gene3D" id="1.10.357.10">
    <property type="entry name" value="Tetracycline Repressor, domain 2"/>
    <property type="match status" value="1"/>
</dbReference>
<evidence type="ECO:0000313" key="7">
    <source>
        <dbReference type="Proteomes" id="UP001081071"/>
    </source>
</evidence>
<dbReference type="PANTHER" id="PTHR30055">
    <property type="entry name" value="HTH-TYPE TRANSCRIPTIONAL REGULATOR RUTR"/>
    <property type="match status" value="1"/>
</dbReference>
<sequence length="209" mass="23244">MVEELTRLRSDAENNRDRILEVAREVFASDGLAVSMREVARRAEVGPATLYRRFPTKKDLILEAFLSEFRLCRNIVASGCADPDAWRGLYSVIEQLSELNARNQGFTEAFMAEYPGTVDLSTHRNDALRGFTGLAARAQRQGKLRSDFVVDDLVLFLSANRGLSTLSTEDRVRAARRFAALMIDGLHASPTNQTLPASPRLGVSSLLRD</sequence>
<keyword evidence="2 4" id="KW-0238">DNA-binding</keyword>